<dbReference type="OrthoDB" id="407298at2759"/>
<dbReference type="GO" id="GO:0030246">
    <property type="term" value="F:carbohydrate binding"/>
    <property type="evidence" value="ECO:0007669"/>
    <property type="project" value="UniProtKB-KW"/>
</dbReference>
<evidence type="ECO:0000256" key="3">
    <source>
        <dbReference type="ARBA" id="ARBA00022734"/>
    </source>
</evidence>
<dbReference type="SUPFAM" id="SSF89372">
    <property type="entry name" value="Fucose-specific lectin"/>
    <property type="match status" value="1"/>
</dbReference>
<dbReference type="EMBL" id="JAPMSZ010000009">
    <property type="protein sequence ID" value="KAJ5092007.1"/>
    <property type="molecule type" value="Genomic_DNA"/>
</dbReference>
<organism evidence="4 5">
    <name type="scientific">Penicillium alfredii</name>
    <dbReference type="NCBI Taxonomy" id="1506179"/>
    <lineage>
        <taxon>Eukaryota</taxon>
        <taxon>Fungi</taxon>
        <taxon>Dikarya</taxon>
        <taxon>Ascomycota</taxon>
        <taxon>Pezizomycotina</taxon>
        <taxon>Eurotiomycetes</taxon>
        <taxon>Eurotiomycetidae</taxon>
        <taxon>Eurotiales</taxon>
        <taxon>Aspergillaceae</taxon>
        <taxon>Penicillium</taxon>
    </lineage>
</organism>
<keyword evidence="3" id="KW-0430">Lectin</keyword>
<dbReference type="InterPro" id="IPR012475">
    <property type="entry name" value="Fungal_lectin"/>
</dbReference>
<comment type="caution">
    <text evidence="4">The sequence shown here is derived from an EMBL/GenBank/DDBJ whole genome shotgun (WGS) entry which is preliminary data.</text>
</comment>
<keyword evidence="5" id="KW-1185">Reference proteome</keyword>
<comment type="similarity">
    <text evidence="1">Belongs to the fungal fucose-specific lectin family.</text>
</comment>
<proteinExistence type="inferred from homology"/>
<evidence type="ECO:0000256" key="1">
    <source>
        <dbReference type="ARBA" id="ARBA00009042"/>
    </source>
</evidence>
<reference evidence="4" key="1">
    <citation type="submission" date="2022-11" db="EMBL/GenBank/DDBJ databases">
        <authorList>
            <person name="Petersen C."/>
        </authorList>
    </citation>
    <scope>NUCLEOTIDE SEQUENCE</scope>
    <source>
        <strain evidence="4">IBT 34128</strain>
    </source>
</reference>
<gene>
    <name evidence="4" type="ORF">NUU61_006877</name>
</gene>
<evidence type="ECO:0000313" key="5">
    <source>
        <dbReference type="Proteomes" id="UP001141434"/>
    </source>
</evidence>
<evidence type="ECO:0000256" key="2">
    <source>
        <dbReference type="ARBA" id="ARBA00015560"/>
    </source>
</evidence>
<dbReference type="Gene3D" id="2.120.10.70">
    <property type="entry name" value="Fucose-specific lectin"/>
    <property type="match status" value="1"/>
</dbReference>
<dbReference type="GeneID" id="81396573"/>
<dbReference type="Proteomes" id="UP001141434">
    <property type="component" value="Unassembled WGS sequence"/>
</dbReference>
<evidence type="ECO:0000313" key="4">
    <source>
        <dbReference type="EMBL" id="KAJ5092007.1"/>
    </source>
</evidence>
<protein>
    <recommendedName>
        <fullName evidence="2">Fucose-specific lectin</fullName>
    </recommendedName>
</protein>
<name>A0A9W9F1Q5_9EURO</name>
<sequence>MSGKGAQEIAFRSAIGACNSGSDLRVYMQDVMGNIRESVYDGSWSNGTEKNTIASAKLGSPIAVASKELKNIRVYYLSTDNMMKEAAYDHSKGWYEGAMNKSRMMVAPYSKIAACFLEGSDMTMRVYCQMTDNTIQEMGWNGDNSGWKKMQNLGAAMPGSEIACTSFKTSEMGTRVYFQDTHNGMVEMCYDHNNGWYNGALKMAHMLPRAAMACTSFMMSSNTLAIRLFYATPTQVREMVWDGKKWHDGNFHVDCIPGTEIAAISWGHGNNLNMRVYFQKGELVSGVSEWMWSQGNWKAGKLAIPPA</sequence>
<dbReference type="Pfam" id="PF07938">
    <property type="entry name" value="Fungal_lectin"/>
    <property type="match status" value="1"/>
</dbReference>
<dbReference type="RefSeq" id="XP_056510204.1">
    <property type="nucleotide sequence ID" value="XM_056657404.1"/>
</dbReference>
<dbReference type="AlphaFoldDB" id="A0A9W9F1Q5"/>
<accession>A0A9W9F1Q5</accession>
<reference evidence="4" key="2">
    <citation type="journal article" date="2023" name="IMA Fungus">
        <title>Comparative genomic study of the Penicillium genus elucidates a diverse pangenome and 15 lateral gene transfer events.</title>
        <authorList>
            <person name="Petersen C."/>
            <person name="Sorensen T."/>
            <person name="Nielsen M.R."/>
            <person name="Sondergaard T.E."/>
            <person name="Sorensen J.L."/>
            <person name="Fitzpatrick D.A."/>
            <person name="Frisvad J.C."/>
            <person name="Nielsen K.L."/>
        </authorList>
    </citation>
    <scope>NUCLEOTIDE SEQUENCE</scope>
    <source>
        <strain evidence="4">IBT 34128</strain>
    </source>
</reference>